<dbReference type="InterPro" id="IPR030678">
    <property type="entry name" value="Peptide/Ni-bd"/>
</dbReference>
<dbReference type="KEGG" id="dsc:ABOD76_20875"/>
<dbReference type="GO" id="GO:1904680">
    <property type="term" value="F:peptide transmembrane transporter activity"/>
    <property type="evidence" value="ECO:0007669"/>
    <property type="project" value="TreeGrafter"/>
</dbReference>
<proteinExistence type="predicted"/>
<dbReference type="PIRSF" id="PIRSF002741">
    <property type="entry name" value="MppA"/>
    <property type="match status" value="1"/>
</dbReference>
<dbReference type="InterPro" id="IPR039424">
    <property type="entry name" value="SBP_5"/>
</dbReference>
<dbReference type="GO" id="GO:0015833">
    <property type="term" value="P:peptide transport"/>
    <property type="evidence" value="ECO:0007669"/>
    <property type="project" value="TreeGrafter"/>
</dbReference>
<evidence type="ECO:0000313" key="3">
    <source>
        <dbReference type="EMBL" id="XBV87504.1"/>
    </source>
</evidence>
<feature type="chain" id="PRO_5043941524" evidence="1">
    <location>
        <begin position="34"/>
        <end position="537"/>
    </location>
</feature>
<dbReference type="Gene3D" id="3.10.105.10">
    <property type="entry name" value="Dipeptide-binding Protein, Domain 3"/>
    <property type="match status" value="1"/>
</dbReference>
<dbReference type="GO" id="GO:0043190">
    <property type="term" value="C:ATP-binding cassette (ABC) transporter complex"/>
    <property type="evidence" value="ECO:0007669"/>
    <property type="project" value="InterPro"/>
</dbReference>
<dbReference type="Pfam" id="PF00496">
    <property type="entry name" value="SBP_bac_5"/>
    <property type="match status" value="1"/>
</dbReference>
<gene>
    <name evidence="3" type="ORF">ABOD76_20875</name>
</gene>
<feature type="domain" description="Solute-binding protein family 5" evidence="2">
    <location>
        <begin position="85"/>
        <end position="449"/>
    </location>
</feature>
<evidence type="ECO:0000256" key="1">
    <source>
        <dbReference type="SAM" id="SignalP"/>
    </source>
</evidence>
<dbReference type="RefSeq" id="WP_350245653.1">
    <property type="nucleotide sequence ID" value="NZ_CP158300.1"/>
</dbReference>
<dbReference type="AlphaFoldDB" id="A0AAU7UGK3"/>
<sequence length="537" mass="57478">MKRLIPASGSVRPSRLAGRLLAAALALSLPMAAAESARQSTLVIGGDFSDLITLDPGVSYEFTGSLITGNLYDTLVGFEGNDLSKVRPRLASSWKVTPTATGSQITFTLRPATFSTGRPVTSADVVYSMNRVISLKTPSSFLLTDVANLKVGSVTAPNPTTVVFNIPKTANPNIVLALLTFNVGGIIDSTEAKAHEQNGDFGSAWLRDHSAGSGPFVLNRWDRSAQVALDANPKAFRRSINIKRVILRYMLESSAQQTALNSGEIDVAWDYTPDAFKAAQSNPKLKALKTSTFQMAYLGMNSAKGSPFEDPRVREAVRYAIDQDGIIKSLLQGLGRKVQTIIPLGLAGSNTATPYAYDPAKAKALLAAAGKPNGFDVDFLVSTGSCSGGVPCQDLAAKVQSDLAKVGIRANIKQMVNAELLTTYRAQKAPLIQVAWSPDYPDADGNGTPLADYNAHSLAWRNSWNNAQASKLAQSAAVEVDQSKRVALYKQLTELMVKEGPYAILYQPYKPVVASASVLGFVRNANGDVQFEKISKK</sequence>
<reference evidence="3" key="1">
    <citation type="submission" date="2024-06" db="EMBL/GenBank/DDBJ databases">
        <title>Draft Genome Sequence of Deinococcus sonorensis Type Strain KR-87, a Biofilm Producing Representative of the Genus Deinococcus.</title>
        <authorList>
            <person name="Boren L.S."/>
            <person name="Grosso R.A."/>
            <person name="Hugenberg-Cox A.N."/>
            <person name="Hill J.T.E."/>
            <person name="Albert C.M."/>
            <person name="Tuohy J.M."/>
        </authorList>
    </citation>
    <scope>NUCLEOTIDE SEQUENCE</scope>
    <source>
        <strain evidence="3">KR-87</strain>
        <plasmid evidence="3">pDson02</plasmid>
    </source>
</reference>
<keyword evidence="3" id="KW-0614">Plasmid</keyword>
<dbReference type="PANTHER" id="PTHR30290:SF34">
    <property type="entry name" value="ABC TRANSPORTER, PERIPLASMIC OLIGO-PEPTIDE BINDING PROTEIN, PUTATIVE-RELATED"/>
    <property type="match status" value="1"/>
</dbReference>
<dbReference type="CDD" id="cd08512">
    <property type="entry name" value="PBP2_NikA_DppA_OppA_like_7"/>
    <property type="match status" value="1"/>
</dbReference>
<dbReference type="EMBL" id="CP158300">
    <property type="protein sequence ID" value="XBV87504.1"/>
    <property type="molecule type" value="Genomic_DNA"/>
</dbReference>
<dbReference type="SUPFAM" id="SSF53850">
    <property type="entry name" value="Periplasmic binding protein-like II"/>
    <property type="match status" value="1"/>
</dbReference>
<accession>A0AAU7UGK3</accession>
<protein>
    <submittedName>
        <fullName evidence="3">ABC transporter substrate-binding protein</fullName>
    </submittedName>
</protein>
<dbReference type="Gene3D" id="3.90.76.10">
    <property type="entry name" value="Dipeptide-binding Protein, Domain 1"/>
    <property type="match status" value="1"/>
</dbReference>
<dbReference type="PANTHER" id="PTHR30290">
    <property type="entry name" value="PERIPLASMIC BINDING COMPONENT OF ABC TRANSPORTER"/>
    <property type="match status" value="1"/>
</dbReference>
<feature type="signal peptide" evidence="1">
    <location>
        <begin position="1"/>
        <end position="33"/>
    </location>
</feature>
<name>A0AAU7UGK3_9DEIO</name>
<geneLocation type="plasmid" evidence="3">
    <name>pDson02</name>
</geneLocation>
<keyword evidence="1" id="KW-0732">Signal</keyword>
<evidence type="ECO:0000259" key="2">
    <source>
        <dbReference type="Pfam" id="PF00496"/>
    </source>
</evidence>
<organism evidence="3">
    <name type="scientific">Deinococcus sonorensis KR-87</name>
    <dbReference type="NCBI Taxonomy" id="694439"/>
    <lineage>
        <taxon>Bacteria</taxon>
        <taxon>Thermotogati</taxon>
        <taxon>Deinococcota</taxon>
        <taxon>Deinococci</taxon>
        <taxon>Deinococcales</taxon>
        <taxon>Deinococcaceae</taxon>
        <taxon>Deinococcus</taxon>
    </lineage>
</organism>
<dbReference type="InterPro" id="IPR000914">
    <property type="entry name" value="SBP_5_dom"/>
</dbReference>
<dbReference type="Gene3D" id="3.40.190.10">
    <property type="entry name" value="Periplasmic binding protein-like II"/>
    <property type="match status" value="1"/>
</dbReference>
<dbReference type="GO" id="GO:0042597">
    <property type="term" value="C:periplasmic space"/>
    <property type="evidence" value="ECO:0007669"/>
    <property type="project" value="UniProtKB-ARBA"/>
</dbReference>